<feature type="transmembrane region" description="Helical" evidence="1">
    <location>
        <begin position="52"/>
        <end position="74"/>
    </location>
</feature>
<gene>
    <name evidence="2" type="ORF">S01H4_58100</name>
</gene>
<proteinExistence type="predicted"/>
<dbReference type="EMBL" id="BART01033902">
    <property type="protein sequence ID" value="GAH12323.1"/>
    <property type="molecule type" value="Genomic_DNA"/>
</dbReference>
<dbReference type="AlphaFoldDB" id="X1EUK4"/>
<feature type="transmembrane region" description="Helical" evidence="1">
    <location>
        <begin position="26"/>
        <end position="46"/>
    </location>
</feature>
<organism evidence="2">
    <name type="scientific">marine sediment metagenome</name>
    <dbReference type="NCBI Taxonomy" id="412755"/>
    <lineage>
        <taxon>unclassified sequences</taxon>
        <taxon>metagenomes</taxon>
        <taxon>ecological metagenomes</taxon>
    </lineage>
</organism>
<evidence type="ECO:0000313" key="2">
    <source>
        <dbReference type="EMBL" id="GAH12323.1"/>
    </source>
</evidence>
<comment type="caution">
    <text evidence="2">The sequence shown here is derived from an EMBL/GenBank/DDBJ whole genome shotgun (WGS) entry which is preliminary data.</text>
</comment>
<sequence>KTVLYVIVVAIVGFAILACRKDRLRFTIATSGYAGMAFELSLLLLFQVIYGYVYLWICIFITLYMIGSALGAFVSGRLTKTATWQMLACDASLILFAALACVAALAGARLKGHISLFVMQYVAIPGLLFVVAFAAGCQFSAVSRMARGIGAEITGRLYVSDLAGAACGTILTGLVFLPKIGILGVLTSVLVIKGLSLGLNSLVVWKRT</sequence>
<keyword evidence="1" id="KW-1133">Transmembrane helix</keyword>
<keyword evidence="1" id="KW-0812">Transmembrane</keyword>
<accession>X1EUK4</accession>
<reference evidence="2" key="1">
    <citation type="journal article" date="2014" name="Front. Microbiol.">
        <title>High frequency of phylogenetically diverse reductive dehalogenase-homologous genes in deep subseafloor sedimentary metagenomes.</title>
        <authorList>
            <person name="Kawai M."/>
            <person name="Futagami T."/>
            <person name="Toyoda A."/>
            <person name="Takaki Y."/>
            <person name="Nishi S."/>
            <person name="Hori S."/>
            <person name="Arai W."/>
            <person name="Tsubouchi T."/>
            <person name="Morono Y."/>
            <person name="Uchiyama I."/>
            <person name="Ito T."/>
            <person name="Fujiyama A."/>
            <person name="Inagaki F."/>
            <person name="Takami H."/>
        </authorList>
    </citation>
    <scope>NUCLEOTIDE SEQUENCE</scope>
    <source>
        <strain evidence="2">Expedition CK06-06</strain>
    </source>
</reference>
<name>X1EUK4_9ZZZZ</name>
<keyword evidence="1" id="KW-0472">Membrane</keyword>
<feature type="transmembrane region" description="Helical" evidence="1">
    <location>
        <begin position="157"/>
        <end position="176"/>
    </location>
</feature>
<feature type="transmembrane region" description="Helical" evidence="1">
    <location>
        <begin position="86"/>
        <end position="108"/>
    </location>
</feature>
<evidence type="ECO:0000256" key="1">
    <source>
        <dbReference type="SAM" id="Phobius"/>
    </source>
</evidence>
<protein>
    <submittedName>
        <fullName evidence="2">Uncharacterized protein</fullName>
    </submittedName>
</protein>
<feature type="non-terminal residue" evidence="2">
    <location>
        <position position="1"/>
    </location>
</feature>
<feature type="transmembrane region" description="Helical" evidence="1">
    <location>
        <begin position="182"/>
        <end position="205"/>
    </location>
</feature>
<feature type="transmembrane region" description="Helical" evidence="1">
    <location>
        <begin position="114"/>
        <end position="136"/>
    </location>
</feature>